<accession>F5S7F2</accession>
<evidence type="ECO:0008006" key="3">
    <source>
        <dbReference type="Google" id="ProtNLM"/>
    </source>
</evidence>
<dbReference type="Proteomes" id="UP000004207">
    <property type="component" value="Unassembled WGS sequence"/>
</dbReference>
<dbReference type="Gene3D" id="3.40.50.300">
    <property type="entry name" value="P-loop containing nucleotide triphosphate hydrolases"/>
    <property type="match status" value="1"/>
</dbReference>
<dbReference type="OrthoDB" id="9805698at2"/>
<dbReference type="SUPFAM" id="SSF52540">
    <property type="entry name" value="P-loop containing nucleoside triphosphate hydrolases"/>
    <property type="match status" value="1"/>
</dbReference>
<dbReference type="eggNOG" id="COG0572">
    <property type="taxonomic scope" value="Bacteria"/>
</dbReference>
<comment type="caution">
    <text evidence="1">The sequence shown here is derived from an EMBL/GenBank/DDBJ whole genome shotgun (WGS) entry which is preliminary data.</text>
</comment>
<dbReference type="AlphaFoldDB" id="F5S7F2"/>
<keyword evidence="2" id="KW-1185">Reference proteome</keyword>
<dbReference type="HOGENOM" id="CLU_1584297_0_0_4"/>
<dbReference type="InterPro" id="IPR027417">
    <property type="entry name" value="P-loop_NTPase"/>
</dbReference>
<dbReference type="EMBL" id="AFHS01000037">
    <property type="protein sequence ID" value="EGK09092.1"/>
    <property type="molecule type" value="Genomic_DNA"/>
</dbReference>
<reference evidence="1 2" key="1">
    <citation type="submission" date="2011-04" db="EMBL/GenBank/DDBJ databases">
        <authorList>
            <person name="Muzny D."/>
            <person name="Qin X."/>
            <person name="Deng J."/>
            <person name="Jiang H."/>
            <person name="Liu Y."/>
            <person name="Qu J."/>
            <person name="Song X.-Z."/>
            <person name="Zhang L."/>
            <person name="Thornton R."/>
            <person name="Coyle M."/>
            <person name="Francisco L."/>
            <person name="Jackson L."/>
            <person name="Javaid M."/>
            <person name="Korchina V."/>
            <person name="Kovar C."/>
            <person name="Mata R."/>
            <person name="Mathew T."/>
            <person name="Ngo R."/>
            <person name="Nguyen L."/>
            <person name="Nguyen N."/>
            <person name="Okwuonu G."/>
            <person name="Ongeri F."/>
            <person name="Pham C."/>
            <person name="Simmons D."/>
            <person name="Wilczek-Boney K."/>
            <person name="Hale W."/>
            <person name="Jakkamsetti A."/>
            <person name="Pham P."/>
            <person name="Ruth R."/>
            <person name="San Lucas F."/>
            <person name="Warren J."/>
            <person name="Zhang J."/>
            <person name="Zhao Z."/>
            <person name="Zhou C."/>
            <person name="Zhu D."/>
            <person name="Lee S."/>
            <person name="Bess C."/>
            <person name="Blankenburg K."/>
            <person name="Forbes L."/>
            <person name="Fu Q."/>
            <person name="Gubbala S."/>
            <person name="Hirani K."/>
            <person name="Jayaseelan J.C."/>
            <person name="Lara F."/>
            <person name="Munidasa M."/>
            <person name="Palculict T."/>
            <person name="Patil S."/>
            <person name="Pu L.-L."/>
            <person name="Saada N."/>
            <person name="Tang L."/>
            <person name="Weissenberger G."/>
            <person name="Zhu Y."/>
            <person name="Hemphill L."/>
            <person name="Shang Y."/>
            <person name="Youmans B."/>
            <person name="Ayvaz T."/>
            <person name="Ross M."/>
            <person name="Santibanez J."/>
            <person name="Aqrawi P."/>
            <person name="Gross S."/>
            <person name="Joshi V."/>
            <person name="Fowler G."/>
            <person name="Nazareth L."/>
            <person name="Reid J."/>
            <person name="Worley K."/>
            <person name="Petrosino J."/>
            <person name="Highlander S."/>
            <person name="Gibbs R."/>
        </authorList>
    </citation>
    <scope>NUCLEOTIDE SEQUENCE [LARGE SCALE GENOMIC DNA]</scope>
    <source>
        <strain evidence="1 2">ATCC 23330</strain>
    </source>
</reference>
<name>F5S7F2_KINKI</name>
<organism evidence="1 2">
    <name type="scientific">Kingella kingae ATCC 23330</name>
    <dbReference type="NCBI Taxonomy" id="887327"/>
    <lineage>
        <taxon>Bacteria</taxon>
        <taxon>Pseudomonadati</taxon>
        <taxon>Pseudomonadota</taxon>
        <taxon>Betaproteobacteria</taxon>
        <taxon>Neisseriales</taxon>
        <taxon>Neisseriaceae</taxon>
        <taxon>Kingella</taxon>
    </lineage>
</organism>
<evidence type="ECO:0000313" key="2">
    <source>
        <dbReference type="Proteomes" id="UP000004207"/>
    </source>
</evidence>
<gene>
    <name evidence="1" type="ORF">HMPREF0476_1135</name>
</gene>
<evidence type="ECO:0000313" key="1">
    <source>
        <dbReference type="EMBL" id="EGK09092.1"/>
    </source>
</evidence>
<protein>
    <recommendedName>
        <fullName evidence="3">UDP-N-acetylglucosamine kinase</fullName>
    </recommendedName>
</protein>
<sequence length="176" mass="20037">MQAAFIVFMQKFILLRGHEGSGKSTFAQQKIAEFQRDFPNAHIVHIDNDLVLTDTNGHYHFDFERFAQAHRDNMARQQAALEQGQREPNRPMLIINANPNQKSKTCQTQIQAACTAGFVVEVYRLHNFFDNIHGVSQDDVLRGYARLDNNPVQGEIHVPAIRPMSPEQGARLANLR</sequence>
<proteinExistence type="predicted"/>